<keyword evidence="1" id="KW-0378">Hydrolase</keyword>
<evidence type="ECO:0000313" key="3">
    <source>
        <dbReference type="EMBL" id="GAO43675.1"/>
    </source>
</evidence>
<keyword evidence="4" id="KW-1185">Reference proteome</keyword>
<dbReference type="Gene3D" id="2.60.40.10">
    <property type="entry name" value="Immunoglobulins"/>
    <property type="match status" value="1"/>
</dbReference>
<comment type="caution">
    <text evidence="3">The sequence shown here is derived from an EMBL/GenBank/DDBJ whole genome shotgun (WGS) entry which is preliminary data.</text>
</comment>
<dbReference type="PANTHER" id="PTHR31988">
    <property type="entry name" value="ESTERASE, PUTATIVE (DUF303)-RELATED"/>
    <property type="match status" value="1"/>
</dbReference>
<dbReference type="Gene3D" id="3.40.50.1110">
    <property type="entry name" value="SGNH hydrolase"/>
    <property type="match status" value="1"/>
</dbReference>
<dbReference type="GO" id="GO:0016788">
    <property type="term" value="F:hydrolase activity, acting on ester bonds"/>
    <property type="evidence" value="ECO:0007669"/>
    <property type="project" value="UniProtKB-ARBA"/>
</dbReference>
<dbReference type="Proteomes" id="UP000033121">
    <property type="component" value="Unassembled WGS sequence"/>
</dbReference>
<dbReference type="InterPro" id="IPR036514">
    <property type="entry name" value="SGNH_hydro_sf"/>
</dbReference>
<evidence type="ECO:0000256" key="1">
    <source>
        <dbReference type="ARBA" id="ARBA00022801"/>
    </source>
</evidence>
<reference evidence="3 4" key="1">
    <citation type="submission" date="2015-04" db="EMBL/GenBank/DDBJ databases">
        <title>Whole genome shotgun sequence of Flavihumibacter petaseus NBRC 106054.</title>
        <authorList>
            <person name="Miyazawa S."/>
            <person name="Hosoyama A."/>
            <person name="Hashimoto M."/>
            <person name="Noguchi M."/>
            <person name="Tsuchikane K."/>
            <person name="Ohji S."/>
            <person name="Yamazoe A."/>
            <person name="Ichikawa N."/>
            <person name="Kimura A."/>
            <person name="Fujita N."/>
        </authorList>
    </citation>
    <scope>NUCLEOTIDE SEQUENCE [LARGE SCALE GENOMIC DNA]</scope>
    <source>
        <strain evidence="3 4">NBRC 106054</strain>
    </source>
</reference>
<dbReference type="SUPFAM" id="SSF52266">
    <property type="entry name" value="SGNH hydrolase"/>
    <property type="match status" value="1"/>
</dbReference>
<protein>
    <recommendedName>
        <fullName evidence="2">Sialate O-acetylesterase domain-containing protein</fullName>
    </recommendedName>
</protein>
<dbReference type="STRING" id="1220578.FPE01S_02_07810"/>
<dbReference type="InterPro" id="IPR005181">
    <property type="entry name" value="SASA"/>
</dbReference>
<dbReference type="EMBL" id="BBWV01000002">
    <property type="protein sequence ID" value="GAO43675.1"/>
    <property type="molecule type" value="Genomic_DNA"/>
</dbReference>
<dbReference type="InterPro" id="IPR013783">
    <property type="entry name" value="Ig-like_fold"/>
</dbReference>
<organism evidence="3 4">
    <name type="scientific">Flavihumibacter petaseus NBRC 106054</name>
    <dbReference type="NCBI Taxonomy" id="1220578"/>
    <lineage>
        <taxon>Bacteria</taxon>
        <taxon>Pseudomonadati</taxon>
        <taxon>Bacteroidota</taxon>
        <taxon>Chitinophagia</taxon>
        <taxon>Chitinophagales</taxon>
        <taxon>Chitinophagaceae</taxon>
        <taxon>Flavihumibacter</taxon>
    </lineage>
</organism>
<name>A0A0E9N2U9_9BACT</name>
<evidence type="ECO:0000313" key="4">
    <source>
        <dbReference type="Proteomes" id="UP000033121"/>
    </source>
</evidence>
<feature type="domain" description="Sialate O-acetylesterase" evidence="2">
    <location>
        <begin position="116"/>
        <end position="359"/>
    </location>
</feature>
<accession>A0A0E9N2U9</accession>
<evidence type="ECO:0000259" key="2">
    <source>
        <dbReference type="Pfam" id="PF03629"/>
    </source>
</evidence>
<dbReference type="Pfam" id="PF03629">
    <property type="entry name" value="SASA"/>
    <property type="match status" value="1"/>
</dbReference>
<dbReference type="AlphaFoldDB" id="A0A0E9N2U9"/>
<dbReference type="Pfam" id="PF22352">
    <property type="entry name" value="K319L-like_PKD"/>
    <property type="match status" value="1"/>
</dbReference>
<dbReference type="RefSeq" id="WP_169749167.1">
    <property type="nucleotide sequence ID" value="NZ_BBWV01000002.1"/>
</dbReference>
<sequence>MTAVVLSLLSCSKESTKPAPGSIGIEAGDEVRLLSSSGFLTGKVSGSEAITSKWEQISGPSEVEIVSPDSLTTSIRQLTTGVYWFRLTATGSSGVAGKDSVRLVAKTGHYTDTLFIYLSAGQSNMDGRAGSPFPYASAAMVVDGVNVWQWGSPAHNSFQSFEYDRYNGSQSPGTPRWAGDIIAARKIRDSLYRQQRPVYLLKVTRGGSALSPFTREPACWTIPQDSVPAGRERMFDTLKNRLNAVRQWSYDQDSARYIKVVGMMWHQGESDKWATAAYQYRLTRLFAAIRQEVNDPVMPIVMGTITSSSADYSPLIHQAQLNIAKADPHIAIVEMDGQPLLPDGVHFNATAQTYFGDQLYSIIKTFAR</sequence>
<dbReference type="PANTHER" id="PTHR31988:SF19">
    <property type="entry name" value="9-O-ACETYL-N-ACETYLNEURAMINIC ACID DEACETYLASE-RELATED"/>
    <property type="match status" value="1"/>
</dbReference>
<dbReference type="InterPro" id="IPR052940">
    <property type="entry name" value="Carb_Esterase_6"/>
</dbReference>
<proteinExistence type="predicted"/>
<gene>
    <name evidence="3" type="ORF">FPE01S_02_07810</name>
</gene>